<sequence length="152" mass="17181">MAEGSKNPHILFVNESTGEVFYTDHDSIFSSDEVNPDAMQIFPDADTVLPPFFLSTPDAKPNKFKKAAPKSIEKVYVNQIIPNDKKNNIRDIFVYDISAGWSHAKIIAELKAWGDVISITTKRQCKYQMLCIKICLSTFSLTSFDHVYDNTP</sequence>
<comment type="caution">
    <text evidence="1">The sequence shown here is derived from an EMBL/GenBank/DDBJ whole genome shotgun (WGS) entry which is preliminary data.</text>
</comment>
<accession>A0A8H3QB57</accession>
<dbReference type="EMBL" id="BLAL01000011">
    <property type="protein sequence ID" value="GES74150.1"/>
    <property type="molecule type" value="Genomic_DNA"/>
</dbReference>
<evidence type="ECO:0000313" key="2">
    <source>
        <dbReference type="Proteomes" id="UP000615446"/>
    </source>
</evidence>
<reference evidence="1" key="1">
    <citation type="submission" date="2019-10" db="EMBL/GenBank/DDBJ databases">
        <title>Conservation and host-specific expression of non-tandemly repeated heterogenous ribosome RNA gene in arbuscular mycorrhizal fungi.</title>
        <authorList>
            <person name="Maeda T."/>
            <person name="Kobayashi Y."/>
            <person name="Nakagawa T."/>
            <person name="Ezawa T."/>
            <person name="Yamaguchi K."/>
            <person name="Bino T."/>
            <person name="Nishimoto Y."/>
            <person name="Shigenobu S."/>
            <person name="Kawaguchi M."/>
        </authorList>
    </citation>
    <scope>NUCLEOTIDE SEQUENCE</scope>
    <source>
        <strain evidence="1">HR1</strain>
    </source>
</reference>
<dbReference type="Proteomes" id="UP000615446">
    <property type="component" value="Unassembled WGS sequence"/>
</dbReference>
<organism evidence="1 2">
    <name type="scientific">Rhizophagus clarus</name>
    <dbReference type="NCBI Taxonomy" id="94130"/>
    <lineage>
        <taxon>Eukaryota</taxon>
        <taxon>Fungi</taxon>
        <taxon>Fungi incertae sedis</taxon>
        <taxon>Mucoromycota</taxon>
        <taxon>Glomeromycotina</taxon>
        <taxon>Glomeromycetes</taxon>
        <taxon>Glomerales</taxon>
        <taxon>Glomeraceae</taxon>
        <taxon>Rhizophagus</taxon>
    </lineage>
</organism>
<evidence type="ECO:0000313" key="1">
    <source>
        <dbReference type="EMBL" id="GES74150.1"/>
    </source>
</evidence>
<proteinExistence type="predicted"/>
<dbReference type="OrthoDB" id="2489729at2759"/>
<protein>
    <submittedName>
        <fullName evidence="1">Uncharacterized protein</fullName>
    </submittedName>
</protein>
<dbReference type="AlphaFoldDB" id="A0A8H3QB57"/>
<name>A0A8H3QB57_9GLOM</name>
<gene>
    <name evidence="1" type="ORF">RCL2_000164500</name>
</gene>